<accession>A0ABW5UTI0</accession>
<evidence type="ECO:0000259" key="2">
    <source>
        <dbReference type="Pfam" id="PF18894"/>
    </source>
</evidence>
<gene>
    <name evidence="3" type="ORF">ACFSW6_21940</name>
</gene>
<name>A0ABW5UTI0_9BURK</name>
<dbReference type="RefSeq" id="WP_217997560.1">
    <property type="nucleotide sequence ID" value="NZ_BCNT01000001.1"/>
</dbReference>
<dbReference type="Proteomes" id="UP001597463">
    <property type="component" value="Unassembled WGS sequence"/>
</dbReference>
<dbReference type="EMBL" id="JBHUMV010000017">
    <property type="protein sequence ID" value="MFD2756735.1"/>
    <property type="molecule type" value="Genomic_DNA"/>
</dbReference>
<comment type="caution">
    <text evidence="3">The sequence shown here is derived from an EMBL/GenBank/DDBJ whole genome shotgun (WGS) entry which is preliminary data.</text>
</comment>
<dbReference type="GO" id="GO:0016787">
    <property type="term" value="F:hydrolase activity"/>
    <property type="evidence" value="ECO:0007669"/>
    <property type="project" value="UniProtKB-KW"/>
</dbReference>
<dbReference type="EC" id="3.4.24.-" evidence="3"/>
<keyword evidence="3" id="KW-0378">Hydrolase</keyword>
<organism evidence="3 4">
    <name type="scientific">Comamonas terrae</name>
    <dbReference type="NCBI Taxonomy" id="673548"/>
    <lineage>
        <taxon>Bacteria</taxon>
        <taxon>Pseudomonadati</taxon>
        <taxon>Pseudomonadota</taxon>
        <taxon>Betaproteobacteria</taxon>
        <taxon>Burkholderiales</taxon>
        <taxon>Comamonadaceae</taxon>
        <taxon>Comamonas</taxon>
    </lineage>
</organism>
<evidence type="ECO:0000256" key="1">
    <source>
        <dbReference type="SAM" id="MobiDB-lite"/>
    </source>
</evidence>
<dbReference type="Pfam" id="PF18894">
    <property type="entry name" value="PhageMetallopep"/>
    <property type="match status" value="1"/>
</dbReference>
<evidence type="ECO:0000313" key="3">
    <source>
        <dbReference type="EMBL" id="MFD2756735.1"/>
    </source>
</evidence>
<keyword evidence="4" id="KW-1185">Reference proteome</keyword>
<dbReference type="InterPro" id="IPR043998">
    <property type="entry name" value="Put_Metallopep"/>
</dbReference>
<protein>
    <submittedName>
        <fullName evidence="3">Metallopeptidase</fullName>
        <ecNumber evidence="3">3.4.24.-</ecNumber>
    </submittedName>
</protein>
<feature type="domain" description="Putative phage metallopeptidase" evidence="2">
    <location>
        <begin position="39"/>
        <end position="188"/>
    </location>
</feature>
<feature type="region of interest" description="Disordered" evidence="1">
    <location>
        <begin position="1"/>
        <end position="27"/>
    </location>
</feature>
<proteinExistence type="predicted"/>
<evidence type="ECO:0000313" key="4">
    <source>
        <dbReference type="Proteomes" id="UP001597463"/>
    </source>
</evidence>
<sequence>MGRQADMKRLRPMPPAGLGDLSGEDPHTTIVPAQGLGPWVQDTFIREGGTLFNPDHQHLATADLEFLWAASAFAKQGRTVLGQAEEVMFRAGGWQKERQEQQMLQWFGHIPKFLITLAADYCAQASDADFCALVEHELYHVGQKRDDFGAPAFTRDGLPKLGIRGHDVEEFLGVVKRYGVGDTGGAIAQLAGLARGTPEVSRASIAGACGTCLLRAA</sequence>
<reference evidence="4" key="1">
    <citation type="journal article" date="2019" name="Int. J. Syst. Evol. Microbiol.">
        <title>The Global Catalogue of Microorganisms (GCM) 10K type strain sequencing project: providing services to taxonomists for standard genome sequencing and annotation.</title>
        <authorList>
            <consortium name="The Broad Institute Genomics Platform"/>
            <consortium name="The Broad Institute Genome Sequencing Center for Infectious Disease"/>
            <person name="Wu L."/>
            <person name="Ma J."/>
        </authorList>
    </citation>
    <scope>NUCLEOTIDE SEQUENCE [LARGE SCALE GENOMIC DNA]</scope>
    <source>
        <strain evidence="4">TISTR 1906</strain>
    </source>
</reference>